<dbReference type="GO" id="GO:0043022">
    <property type="term" value="F:ribosome binding"/>
    <property type="evidence" value="ECO:0007669"/>
    <property type="project" value="TreeGrafter"/>
</dbReference>
<sequence length="140" mass="15970">MIVTSKHRDFYPEFIFQVSRSGGPGGQNVNKVATKVELRFPVAASMLLTPEEKAVLLEKLASRITNEGYLQIICQTERSQLANKEACVKKFYELLQKAFTRLKPRQATKPSKAIKEQRLQSKKYQADKKATRTKLKPNDI</sequence>
<name>A0A369QUJ6_9BACT</name>
<dbReference type="PROSITE" id="PS00745">
    <property type="entry name" value="RF_PROK_I"/>
    <property type="match status" value="1"/>
</dbReference>
<dbReference type="SUPFAM" id="SSF110916">
    <property type="entry name" value="Peptidyl-tRNA hydrolase domain-like"/>
    <property type="match status" value="1"/>
</dbReference>
<dbReference type="Pfam" id="PF00472">
    <property type="entry name" value="RF-1"/>
    <property type="match status" value="1"/>
</dbReference>
<evidence type="ECO:0000259" key="2">
    <source>
        <dbReference type="PROSITE" id="PS00745"/>
    </source>
</evidence>
<accession>A0A369QUJ6</accession>
<keyword evidence="4" id="KW-1185">Reference proteome</keyword>
<dbReference type="PANTHER" id="PTHR47814">
    <property type="entry name" value="PEPTIDYL-TRNA HYDROLASE ARFB"/>
    <property type="match status" value="1"/>
</dbReference>
<dbReference type="PANTHER" id="PTHR47814:SF1">
    <property type="entry name" value="PEPTIDYL-TRNA HYDROLASE ARFB"/>
    <property type="match status" value="1"/>
</dbReference>
<dbReference type="NCBIfam" id="NF006718">
    <property type="entry name" value="PRK09256.1"/>
    <property type="match status" value="1"/>
</dbReference>
<dbReference type="RefSeq" id="WP_115375323.1">
    <property type="nucleotide sequence ID" value="NZ_QASA01000001.1"/>
</dbReference>
<dbReference type="GO" id="GO:0004045">
    <property type="term" value="F:peptidyl-tRNA hydrolase activity"/>
    <property type="evidence" value="ECO:0007669"/>
    <property type="project" value="TreeGrafter"/>
</dbReference>
<organism evidence="3 4">
    <name type="scientific">Adhaeribacter pallidiroseus</name>
    <dbReference type="NCBI Taxonomy" id="2072847"/>
    <lineage>
        <taxon>Bacteria</taxon>
        <taxon>Pseudomonadati</taxon>
        <taxon>Bacteroidota</taxon>
        <taxon>Cytophagia</taxon>
        <taxon>Cytophagales</taxon>
        <taxon>Hymenobacteraceae</taxon>
        <taxon>Adhaeribacter</taxon>
    </lineage>
</organism>
<feature type="compositionally biased region" description="Basic and acidic residues" evidence="1">
    <location>
        <begin position="113"/>
        <end position="140"/>
    </location>
</feature>
<dbReference type="OrthoDB" id="9815709at2"/>
<dbReference type="AlphaFoldDB" id="A0A369QUJ6"/>
<reference evidence="3 4" key="1">
    <citation type="submission" date="2018-04" db="EMBL/GenBank/DDBJ databases">
        <title>Adhaeribacter sp. HMF7616 genome sequencing and assembly.</title>
        <authorList>
            <person name="Kang H."/>
            <person name="Kang J."/>
            <person name="Cha I."/>
            <person name="Kim H."/>
            <person name="Joh K."/>
        </authorList>
    </citation>
    <scope>NUCLEOTIDE SEQUENCE [LARGE SCALE GENOMIC DNA]</scope>
    <source>
        <strain evidence="3 4">HMF7616</strain>
    </source>
</reference>
<dbReference type="GO" id="GO:0003747">
    <property type="term" value="F:translation release factor activity"/>
    <property type="evidence" value="ECO:0007669"/>
    <property type="project" value="InterPro"/>
</dbReference>
<comment type="caution">
    <text evidence="3">The sequence shown here is derived from an EMBL/GenBank/DDBJ whole genome shotgun (WGS) entry which is preliminary data.</text>
</comment>
<evidence type="ECO:0000256" key="1">
    <source>
        <dbReference type="SAM" id="MobiDB-lite"/>
    </source>
</evidence>
<dbReference type="Proteomes" id="UP000253919">
    <property type="component" value="Unassembled WGS sequence"/>
</dbReference>
<proteinExistence type="predicted"/>
<feature type="domain" description="Prokaryotic-type class I peptide chain release factors" evidence="2">
    <location>
        <begin position="20"/>
        <end position="36"/>
    </location>
</feature>
<feature type="region of interest" description="Disordered" evidence="1">
    <location>
        <begin position="106"/>
        <end position="140"/>
    </location>
</feature>
<dbReference type="EMBL" id="QASA01000001">
    <property type="protein sequence ID" value="RDC66469.1"/>
    <property type="molecule type" value="Genomic_DNA"/>
</dbReference>
<dbReference type="GO" id="GO:0072344">
    <property type="term" value="P:rescue of stalled ribosome"/>
    <property type="evidence" value="ECO:0007669"/>
    <property type="project" value="TreeGrafter"/>
</dbReference>
<evidence type="ECO:0000313" key="3">
    <source>
        <dbReference type="EMBL" id="RDC66469.1"/>
    </source>
</evidence>
<keyword evidence="3" id="KW-0378">Hydrolase</keyword>
<evidence type="ECO:0000313" key="4">
    <source>
        <dbReference type="Proteomes" id="UP000253919"/>
    </source>
</evidence>
<gene>
    <name evidence="3" type="ORF">AHMF7616_05100</name>
</gene>
<dbReference type="Gene3D" id="3.30.160.20">
    <property type="match status" value="1"/>
</dbReference>
<protein>
    <submittedName>
        <fullName evidence="3">Peptidyl-tRNA hydrolase ICT1, mitochondrial</fullName>
    </submittedName>
</protein>
<dbReference type="InterPro" id="IPR000352">
    <property type="entry name" value="Pep_chain_release_fac_I"/>
</dbReference>